<dbReference type="RefSeq" id="WP_087669784.1">
    <property type="nucleotide sequence ID" value="NZ_FCNW02000037.1"/>
</dbReference>
<dbReference type="InterPro" id="IPR050563">
    <property type="entry name" value="4-hydroxybenzoyl-CoA_TE"/>
</dbReference>
<name>A0A158IME7_9BURK</name>
<dbReference type="CDD" id="cd00586">
    <property type="entry name" value="4HBT"/>
    <property type="match status" value="1"/>
</dbReference>
<dbReference type="Gene3D" id="3.10.129.10">
    <property type="entry name" value="Hotdog Thioesterase"/>
    <property type="match status" value="1"/>
</dbReference>
<evidence type="ECO:0000256" key="1">
    <source>
        <dbReference type="ARBA" id="ARBA00005953"/>
    </source>
</evidence>
<dbReference type="SUPFAM" id="SSF54637">
    <property type="entry name" value="Thioesterase/thiol ester dehydrase-isomerase"/>
    <property type="match status" value="1"/>
</dbReference>
<dbReference type="STRING" id="326474.AWB65_05093"/>
<comment type="similarity">
    <text evidence="1">Belongs to the 4-hydroxybenzoyl-CoA thioesterase family.</text>
</comment>
<gene>
    <name evidence="3" type="ORF">AWB65_05093</name>
</gene>
<evidence type="ECO:0000313" key="3">
    <source>
        <dbReference type="EMBL" id="SAL57764.1"/>
    </source>
</evidence>
<organism evidence="3 4">
    <name type="scientific">Caballeronia humi</name>
    <dbReference type="NCBI Taxonomy" id="326474"/>
    <lineage>
        <taxon>Bacteria</taxon>
        <taxon>Pseudomonadati</taxon>
        <taxon>Pseudomonadota</taxon>
        <taxon>Betaproteobacteria</taxon>
        <taxon>Burkholderiales</taxon>
        <taxon>Burkholderiaceae</taxon>
        <taxon>Caballeronia</taxon>
    </lineage>
</organism>
<dbReference type="Proteomes" id="UP000054977">
    <property type="component" value="Unassembled WGS sequence"/>
</dbReference>
<protein>
    <submittedName>
        <fullName evidence="3">Thioesterase family protein</fullName>
    </submittedName>
</protein>
<accession>A0A158IME7</accession>
<evidence type="ECO:0000256" key="2">
    <source>
        <dbReference type="ARBA" id="ARBA00022801"/>
    </source>
</evidence>
<dbReference type="EMBL" id="FCNW02000037">
    <property type="protein sequence ID" value="SAL57764.1"/>
    <property type="molecule type" value="Genomic_DNA"/>
</dbReference>
<dbReference type="PANTHER" id="PTHR31793">
    <property type="entry name" value="4-HYDROXYBENZOYL-COA THIOESTERASE FAMILY MEMBER"/>
    <property type="match status" value="1"/>
</dbReference>
<comment type="caution">
    <text evidence="3">The sequence shown here is derived from an EMBL/GenBank/DDBJ whole genome shotgun (WGS) entry which is preliminary data.</text>
</comment>
<sequence>MTRTKPRPRSDFHWFCQVNTQWKDIDIYGHVNNAVHYTWFDTAVNGWLVERGLLDPVRSETVGLVVRTSCEYFDEVVFPDLVTCGLCVSRVGTTSVTYEISLFRNDRDQSFAHGTFVHAYVDRITHRPVPLSEDLRHAVLQIKSLVEILAEPDRRAKVDV</sequence>
<dbReference type="AlphaFoldDB" id="A0A158IME7"/>
<dbReference type="OrthoDB" id="9799036at2"/>
<dbReference type="PANTHER" id="PTHR31793:SF27">
    <property type="entry name" value="NOVEL THIOESTERASE SUPERFAMILY DOMAIN AND SAPOSIN A-TYPE DOMAIN CONTAINING PROTEIN (0610012H03RIK)"/>
    <property type="match status" value="1"/>
</dbReference>
<reference evidence="3" key="1">
    <citation type="submission" date="2016-01" db="EMBL/GenBank/DDBJ databases">
        <authorList>
            <person name="Peeters C."/>
        </authorList>
    </citation>
    <scope>NUCLEOTIDE SEQUENCE [LARGE SCALE GENOMIC DNA]</scope>
    <source>
        <strain evidence="3">LMG 22934</strain>
    </source>
</reference>
<dbReference type="GO" id="GO:0047617">
    <property type="term" value="F:fatty acyl-CoA hydrolase activity"/>
    <property type="evidence" value="ECO:0007669"/>
    <property type="project" value="TreeGrafter"/>
</dbReference>
<keyword evidence="4" id="KW-1185">Reference proteome</keyword>
<proteinExistence type="inferred from homology"/>
<dbReference type="InterPro" id="IPR029069">
    <property type="entry name" value="HotDog_dom_sf"/>
</dbReference>
<dbReference type="Pfam" id="PF13279">
    <property type="entry name" value="4HBT_2"/>
    <property type="match status" value="1"/>
</dbReference>
<evidence type="ECO:0000313" key="4">
    <source>
        <dbReference type="Proteomes" id="UP000054977"/>
    </source>
</evidence>
<keyword evidence="2" id="KW-0378">Hydrolase</keyword>